<evidence type="ECO:0000313" key="1">
    <source>
        <dbReference type="EMBL" id="GFQ87087.1"/>
    </source>
</evidence>
<protein>
    <submittedName>
        <fullName evidence="1">Uncharacterized protein</fullName>
    </submittedName>
</protein>
<sequence length="90" mass="10287">MMNFVAIQKIVVGYRLATADIDALHSGQLRTHKNSFAGMELRAPGLGVRKSTVSKKCAYDWLKGFREGRKTMDNETCRANRQRQILRNLF</sequence>
<dbReference type="AlphaFoldDB" id="A0A8X6FRY8"/>
<gene>
    <name evidence="1" type="ORF">TNCT_159861</name>
</gene>
<dbReference type="Proteomes" id="UP000887116">
    <property type="component" value="Unassembled WGS sequence"/>
</dbReference>
<proteinExistence type="predicted"/>
<organism evidence="1 2">
    <name type="scientific">Trichonephila clavata</name>
    <name type="common">Joro spider</name>
    <name type="synonym">Nephila clavata</name>
    <dbReference type="NCBI Taxonomy" id="2740835"/>
    <lineage>
        <taxon>Eukaryota</taxon>
        <taxon>Metazoa</taxon>
        <taxon>Ecdysozoa</taxon>
        <taxon>Arthropoda</taxon>
        <taxon>Chelicerata</taxon>
        <taxon>Arachnida</taxon>
        <taxon>Araneae</taxon>
        <taxon>Araneomorphae</taxon>
        <taxon>Entelegynae</taxon>
        <taxon>Araneoidea</taxon>
        <taxon>Nephilidae</taxon>
        <taxon>Trichonephila</taxon>
    </lineage>
</organism>
<accession>A0A8X6FRY8</accession>
<keyword evidence="2" id="KW-1185">Reference proteome</keyword>
<dbReference type="EMBL" id="BMAO01013227">
    <property type="protein sequence ID" value="GFQ87087.1"/>
    <property type="molecule type" value="Genomic_DNA"/>
</dbReference>
<comment type="caution">
    <text evidence="1">The sequence shown here is derived from an EMBL/GenBank/DDBJ whole genome shotgun (WGS) entry which is preliminary data.</text>
</comment>
<name>A0A8X6FRY8_TRICU</name>
<reference evidence="1" key="1">
    <citation type="submission" date="2020-07" db="EMBL/GenBank/DDBJ databases">
        <title>Multicomponent nature underlies the extraordinary mechanical properties of spider dragline silk.</title>
        <authorList>
            <person name="Kono N."/>
            <person name="Nakamura H."/>
            <person name="Mori M."/>
            <person name="Yoshida Y."/>
            <person name="Ohtoshi R."/>
            <person name="Malay A.D."/>
            <person name="Moran D.A.P."/>
            <person name="Tomita M."/>
            <person name="Numata K."/>
            <person name="Arakawa K."/>
        </authorList>
    </citation>
    <scope>NUCLEOTIDE SEQUENCE</scope>
</reference>
<evidence type="ECO:0000313" key="2">
    <source>
        <dbReference type="Proteomes" id="UP000887116"/>
    </source>
</evidence>